<evidence type="ECO:0000313" key="2">
    <source>
        <dbReference type="EMBL" id="CAL4075995.1"/>
    </source>
</evidence>
<proteinExistence type="predicted"/>
<sequence>VVRLPVSGGTYPTLHVKTSCSGYKYEPFGSNVFEGRSRSLGIPHEIGEHPSGPGVHFPSSPHWVVRSPVSGGTYPPLQYKISCSGYKNEPSDSNVFKGRSSSTGIPHDTGKHPSGPGCQFPSAPHWVVRLPVSGGTYPSLHSKTICSGYKNESFGSNVFEGRSGS</sequence>
<organism evidence="2 3">
    <name type="scientific">Meganyctiphanes norvegica</name>
    <name type="common">Northern krill</name>
    <name type="synonym">Thysanopoda norvegica</name>
    <dbReference type="NCBI Taxonomy" id="48144"/>
    <lineage>
        <taxon>Eukaryota</taxon>
        <taxon>Metazoa</taxon>
        <taxon>Ecdysozoa</taxon>
        <taxon>Arthropoda</taxon>
        <taxon>Crustacea</taxon>
        <taxon>Multicrustacea</taxon>
        <taxon>Malacostraca</taxon>
        <taxon>Eumalacostraca</taxon>
        <taxon>Eucarida</taxon>
        <taxon>Euphausiacea</taxon>
        <taxon>Euphausiidae</taxon>
        <taxon>Meganyctiphanes</taxon>
    </lineage>
</organism>
<feature type="region of interest" description="Disordered" evidence="1">
    <location>
        <begin position="88"/>
        <end position="114"/>
    </location>
</feature>
<protein>
    <submittedName>
        <fullName evidence="2">Uncharacterized protein</fullName>
    </submittedName>
</protein>
<dbReference type="AlphaFoldDB" id="A0AAV2Q8Y1"/>
<dbReference type="EMBL" id="CAXKWB010004975">
    <property type="protein sequence ID" value="CAL4075995.1"/>
    <property type="molecule type" value="Genomic_DNA"/>
</dbReference>
<gene>
    <name evidence="2" type="ORF">MNOR_LOCUS10029</name>
</gene>
<name>A0AAV2Q8Y1_MEGNR</name>
<evidence type="ECO:0000256" key="1">
    <source>
        <dbReference type="SAM" id="MobiDB-lite"/>
    </source>
</evidence>
<reference evidence="2 3" key="1">
    <citation type="submission" date="2024-05" db="EMBL/GenBank/DDBJ databases">
        <authorList>
            <person name="Wallberg A."/>
        </authorList>
    </citation>
    <scope>NUCLEOTIDE SEQUENCE [LARGE SCALE GENOMIC DNA]</scope>
</reference>
<feature type="non-terminal residue" evidence="2">
    <location>
        <position position="1"/>
    </location>
</feature>
<accession>A0AAV2Q8Y1</accession>
<feature type="compositionally biased region" description="Polar residues" evidence="1">
    <location>
        <begin position="91"/>
        <end position="104"/>
    </location>
</feature>
<evidence type="ECO:0000313" key="3">
    <source>
        <dbReference type="Proteomes" id="UP001497623"/>
    </source>
</evidence>
<dbReference type="Proteomes" id="UP001497623">
    <property type="component" value="Unassembled WGS sequence"/>
</dbReference>
<feature type="non-terminal residue" evidence="2">
    <location>
        <position position="165"/>
    </location>
</feature>
<keyword evidence="3" id="KW-1185">Reference proteome</keyword>
<comment type="caution">
    <text evidence="2">The sequence shown here is derived from an EMBL/GenBank/DDBJ whole genome shotgun (WGS) entry which is preliminary data.</text>
</comment>